<protein>
    <submittedName>
        <fullName evidence="1">Uncharacterized protein</fullName>
    </submittedName>
</protein>
<reference evidence="1 2" key="1">
    <citation type="submission" date="2016-02" db="EMBL/GenBank/DDBJ databases">
        <title>Genome sequence of Clostridium tepidiprofundi DSM 19306.</title>
        <authorList>
            <person name="Poehlein A."/>
            <person name="Daniel R."/>
        </authorList>
    </citation>
    <scope>NUCLEOTIDE SEQUENCE [LARGE SCALE GENOMIC DNA]</scope>
    <source>
        <strain evidence="1 2">DSM 19306</strain>
    </source>
</reference>
<keyword evidence="2" id="KW-1185">Reference proteome</keyword>
<name>A0A151ASW1_9CLOT</name>
<dbReference type="PATRIC" id="fig|1121338.3.peg.2599"/>
<evidence type="ECO:0000313" key="2">
    <source>
        <dbReference type="Proteomes" id="UP000075531"/>
    </source>
</evidence>
<dbReference type="STRING" id="1121338.CLTEP_25040"/>
<evidence type="ECO:0000313" key="1">
    <source>
        <dbReference type="EMBL" id="KYH30738.1"/>
    </source>
</evidence>
<gene>
    <name evidence="1" type="ORF">CLTEP_25040</name>
</gene>
<proteinExistence type="predicted"/>
<dbReference type="AlphaFoldDB" id="A0A151ASW1"/>
<accession>A0A151ASW1</accession>
<organism evidence="1 2">
    <name type="scientific">Clostridium tepidiprofundi DSM 19306</name>
    <dbReference type="NCBI Taxonomy" id="1121338"/>
    <lineage>
        <taxon>Bacteria</taxon>
        <taxon>Bacillati</taxon>
        <taxon>Bacillota</taxon>
        <taxon>Clostridia</taxon>
        <taxon>Eubacteriales</taxon>
        <taxon>Clostridiaceae</taxon>
        <taxon>Clostridium</taxon>
    </lineage>
</organism>
<sequence>MIKIKATFQNTEEKEKLIQQLSREFKISKISKEYKKEGLSKRIYINLKNK</sequence>
<dbReference type="RefSeq" id="WP_169798789.1">
    <property type="nucleotide sequence ID" value="NZ_LTBA01000057.1"/>
</dbReference>
<comment type="caution">
    <text evidence="1">The sequence shown here is derived from an EMBL/GenBank/DDBJ whole genome shotgun (WGS) entry which is preliminary data.</text>
</comment>
<dbReference type="EMBL" id="LTBA01000057">
    <property type="protein sequence ID" value="KYH30738.1"/>
    <property type="molecule type" value="Genomic_DNA"/>
</dbReference>
<dbReference type="Proteomes" id="UP000075531">
    <property type="component" value="Unassembled WGS sequence"/>
</dbReference>